<dbReference type="Proteomes" id="UP000193834">
    <property type="component" value="Unassembled WGS sequence"/>
</dbReference>
<evidence type="ECO:0000256" key="1">
    <source>
        <dbReference type="SAM" id="MobiDB-lite"/>
    </source>
</evidence>
<reference evidence="2 3" key="1">
    <citation type="submission" date="2017-04" db="EMBL/GenBank/DDBJ databases">
        <authorList>
            <person name="Afonso C.L."/>
            <person name="Miller P.J."/>
            <person name="Scott M.A."/>
            <person name="Spackman E."/>
            <person name="Goraichik I."/>
            <person name="Dimitrov K.M."/>
            <person name="Suarez D.L."/>
            <person name="Swayne D.E."/>
        </authorList>
    </citation>
    <scope>NUCLEOTIDE SEQUENCE [LARGE SCALE GENOMIC DNA]</scope>
    <source>
        <strain evidence="2 3">11</strain>
    </source>
</reference>
<evidence type="ECO:0000313" key="2">
    <source>
        <dbReference type="EMBL" id="SMG18935.1"/>
    </source>
</evidence>
<proteinExistence type="predicted"/>
<organism evidence="2 3">
    <name type="scientific">Paenibacillus aquistagni</name>
    <dbReference type="NCBI Taxonomy" id="1852522"/>
    <lineage>
        <taxon>Bacteria</taxon>
        <taxon>Bacillati</taxon>
        <taxon>Bacillota</taxon>
        <taxon>Bacilli</taxon>
        <taxon>Bacillales</taxon>
        <taxon>Paenibacillaceae</taxon>
        <taxon>Paenibacillus</taxon>
    </lineage>
</organism>
<dbReference type="AlphaFoldDB" id="A0A1X7IUQ1"/>
<evidence type="ECO:0000313" key="3">
    <source>
        <dbReference type="Proteomes" id="UP000193834"/>
    </source>
</evidence>
<dbReference type="OrthoDB" id="2601850at2"/>
<name>A0A1X7IUQ1_9BACL</name>
<feature type="region of interest" description="Disordered" evidence="1">
    <location>
        <begin position="1"/>
        <end position="20"/>
    </location>
</feature>
<gene>
    <name evidence="2" type="ORF">SAMN06295960_0847</name>
</gene>
<dbReference type="RefSeq" id="WP_085493059.1">
    <property type="nucleotide sequence ID" value="NZ_FXAZ01000001.1"/>
</dbReference>
<keyword evidence="3" id="KW-1185">Reference proteome</keyword>
<accession>A0A1X7IUQ1</accession>
<feature type="compositionally biased region" description="Basic residues" evidence="1">
    <location>
        <begin position="11"/>
        <end position="20"/>
    </location>
</feature>
<dbReference type="EMBL" id="FXAZ01000001">
    <property type="protein sequence ID" value="SMG18935.1"/>
    <property type="molecule type" value="Genomic_DNA"/>
</dbReference>
<dbReference type="STRING" id="1852522.SAMN06295960_0847"/>
<protein>
    <submittedName>
        <fullName evidence="2">Uncharacterized protein</fullName>
    </submittedName>
</protein>
<sequence>MAFSASESMKKLRQERRKHGQCAQCGNPSEKYLCERCNGMRKKPEPKEFREYPMQRKLKKPLSDRRLYEDMIAQELRTSDIAAYCGVTQRTAEKWIFEGSVPHEERVTKLCRLLKREVEYYYPLYKWSSKK</sequence>